<proteinExistence type="predicted"/>
<dbReference type="RefSeq" id="WP_063181006.1">
    <property type="nucleotide sequence ID" value="NZ_LQNT01000009.1"/>
</dbReference>
<protein>
    <submittedName>
        <fullName evidence="1">Uncharacterized protein</fullName>
    </submittedName>
</protein>
<evidence type="ECO:0000313" key="2">
    <source>
        <dbReference type="Proteomes" id="UP000076490"/>
    </source>
</evidence>
<evidence type="ECO:0000313" key="1">
    <source>
        <dbReference type="EMBL" id="KZE38958.1"/>
    </source>
</evidence>
<dbReference type="EMBL" id="LQNT01000009">
    <property type="protein sequence ID" value="KZE38958.1"/>
    <property type="molecule type" value="Genomic_DNA"/>
</dbReference>
<gene>
    <name evidence="1" type="ORF">AV656_08655</name>
</gene>
<dbReference type="AlphaFoldDB" id="A0A165H6W9"/>
<sequence length="68" mass="7938">MKNRRINKAFMEAASQRAQQQMKSHMDRLMEQGNARTCRIDPRVAEKTLLPDNDGAVLDIKKRIRKID</sequence>
<accession>A0A165H6W9</accession>
<dbReference type="OrthoDB" id="2454270at2"/>
<organism evidence="1 2">
    <name type="scientific">Bhargavaea cecembensis</name>
    <dbReference type="NCBI Taxonomy" id="394098"/>
    <lineage>
        <taxon>Bacteria</taxon>
        <taxon>Bacillati</taxon>
        <taxon>Bacillota</taxon>
        <taxon>Bacilli</taxon>
        <taxon>Bacillales</taxon>
        <taxon>Caryophanaceae</taxon>
        <taxon>Bhargavaea</taxon>
    </lineage>
</organism>
<comment type="caution">
    <text evidence="1">The sequence shown here is derived from an EMBL/GenBank/DDBJ whole genome shotgun (WGS) entry which is preliminary data.</text>
</comment>
<reference evidence="1 2" key="1">
    <citation type="submission" date="2016-01" db="EMBL/GenBank/DDBJ databases">
        <title>Whole genome sequencing of Bhargavaea cecembensis T14.</title>
        <authorList>
            <person name="Hong K.W."/>
        </authorList>
    </citation>
    <scope>NUCLEOTIDE SEQUENCE [LARGE SCALE GENOMIC DNA]</scope>
    <source>
        <strain evidence="1 2">T14</strain>
    </source>
</reference>
<dbReference type="Proteomes" id="UP000076490">
    <property type="component" value="Unassembled WGS sequence"/>
</dbReference>
<name>A0A165H6W9_9BACL</name>